<name>A0A1H3RMY3_9MICO</name>
<gene>
    <name evidence="2" type="ORF">SAMN05216554_2908</name>
</gene>
<keyword evidence="1" id="KW-0472">Membrane</keyword>
<dbReference type="Pfam" id="PF20619">
    <property type="entry name" value="DUF6804"/>
    <property type="match status" value="1"/>
</dbReference>
<feature type="transmembrane region" description="Helical" evidence="1">
    <location>
        <begin position="68"/>
        <end position="88"/>
    </location>
</feature>
<accession>A0A1H3RMY3</accession>
<sequence>MIGALFLLLALFPLPGWYYVALRWENSFIAIVVGVLALRSSARLWVAGAIALLIVWNFTIPIYLDRSVWFFLDIAGAALFLVIGWNVPAAKPQDAQNKDGEWVKKQPWPWWRVAGVTLAVLAGYWIAASLLTGGGGGPSDCPAYSNDGRGAYCDL</sequence>
<keyword evidence="1" id="KW-0812">Transmembrane</keyword>
<keyword evidence="1" id="KW-1133">Transmembrane helix</keyword>
<dbReference type="AlphaFoldDB" id="A0A1H3RMY3"/>
<feature type="transmembrane region" description="Helical" evidence="1">
    <location>
        <begin position="26"/>
        <end position="56"/>
    </location>
</feature>
<reference evidence="2 3" key="1">
    <citation type="submission" date="2016-10" db="EMBL/GenBank/DDBJ databases">
        <authorList>
            <person name="de Groot N.N."/>
        </authorList>
    </citation>
    <scope>NUCLEOTIDE SEQUENCE [LARGE SCALE GENOMIC DNA]</scope>
    <source>
        <strain evidence="2 3">CGMCC 4.3491</strain>
    </source>
</reference>
<feature type="transmembrane region" description="Helical" evidence="1">
    <location>
        <begin position="108"/>
        <end position="127"/>
    </location>
</feature>
<proteinExistence type="predicted"/>
<dbReference type="EMBL" id="FNPZ01000003">
    <property type="protein sequence ID" value="SDZ26598.1"/>
    <property type="molecule type" value="Genomic_DNA"/>
</dbReference>
<dbReference type="Proteomes" id="UP000198891">
    <property type="component" value="Unassembled WGS sequence"/>
</dbReference>
<evidence type="ECO:0000256" key="1">
    <source>
        <dbReference type="SAM" id="Phobius"/>
    </source>
</evidence>
<dbReference type="RefSeq" id="WP_139256719.1">
    <property type="nucleotide sequence ID" value="NZ_FNPZ01000003.1"/>
</dbReference>
<organism evidence="2 3">
    <name type="scientific">Herbiconiux ginsengi</name>
    <dbReference type="NCBI Taxonomy" id="381665"/>
    <lineage>
        <taxon>Bacteria</taxon>
        <taxon>Bacillati</taxon>
        <taxon>Actinomycetota</taxon>
        <taxon>Actinomycetes</taxon>
        <taxon>Micrococcales</taxon>
        <taxon>Microbacteriaceae</taxon>
        <taxon>Herbiconiux</taxon>
    </lineage>
</organism>
<dbReference type="InterPro" id="IPR046548">
    <property type="entry name" value="DUF6804"/>
</dbReference>
<evidence type="ECO:0000313" key="2">
    <source>
        <dbReference type="EMBL" id="SDZ26598.1"/>
    </source>
</evidence>
<evidence type="ECO:0000313" key="3">
    <source>
        <dbReference type="Proteomes" id="UP000198891"/>
    </source>
</evidence>
<keyword evidence="3" id="KW-1185">Reference proteome</keyword>
<protein>
    <submittedName>
        <fullName evidence="2">Uncharacterized protein</fullName>
    </submittedName>
</protein>